<dbReference type="CDD" id="cd04301">
    <property type="entry name" value="NAT_SF"/>
    <property type="match status" value="1"/>
</dbReference>
<dbReference type="SMART" id="SM00292">
    <property type="entry name" value="BRCT"/>
    <property type="match status" value="2"/>
</dbReference>
<evidence type="ECO:0000256" key="3">
    <source>
        <dbReference type="ARBA" id="ARBA00023242"/>
    </source>
</evidence>
<evidence type="ECO:0000313" key="7">
    <source>
        <dbReference type="EMBL" id="KAJ4980143.1"/>
    </source>
</evidence>
<dbReference type="AlphaFoldDB" id="A0A9Q0R1R0"/>
<dbReference type="PANTHER" id="PTHR23196:SF8">
    <property type="entry name" value="N-ACETYLTRANSFERASE"/>
    <property type="match status" value="1"/>
</dbReference>
<dbReference type="GO" id="GO:0016747">
    <property type="term" value="F:acyltransferase activity, transferring groups other than amino-acyl groups"/>
    <property type="evidence" value="ECO:0007669"/>
    <property type="project" value="InterPro"/>
</dbReference>
<dbReference type="PANTHER" id="PTHR23196">
    <property type="entry name" value="PAX TRANSCRIPTION ACTIVATION DOMAIN INTERACTING PROTEIN"/>
    <property type="match status" value="1"/>
</dbReference>
<dbReference type="Pfam" id="PF00583">
    <property type="entry name" value="Acetyltransf_1"/>
    <property type="match status" value="1"/>
</dbReference>
<dbReference type="GO" id="GO:0005634">
    <property type="term" value="C:nucleus"/>
    <property type="evidence" value="ECO:0007669"/>
    <property type="project" value="UniProtKB-SubCell"/>
</dbReference>
<dbReference type="Pfam" id="PF16770">
    <property type="entry name" value="RTT107_BRCT_5"/>
    <property type="match status" value="1"/>
</dbReference>
<sequence>MAGTKRTKRSSSSSPISIGNCKVDIDGNNFTCQSKRNNLQISVSDAAKIKISVNNSRKHMTRKQFDDLQHEESREKGVEGEKDSSSRDQLFFLIVNPKDIDSRSKSLLQEVLIIYMKELPAMNYAANTGKESLFLERCVLNGKYCTLLLKSNSVKGSGEVIAAITYQIIPTDTQYAEIPLMAISSNYQHKGIGCLLYTELRQRLQNVGIRTILCWADKESEGFWLKQGFVTVAEVDTKGKVRKLPIKADIRRALCFPGGSTLMVSHLNKDLSIQTIPLSQFEFLVPSIAHSKSLSSVPTRVQELVGVENSLKEIASVNRIIAQSESPEHLNSVKDGCSDDKDFDGSHPRHDLVKSCTDFVPLTEVDCKVPATGSEVAESGDDAHLKSCSCSGQGARRRDWEASLSSLQSKKIKGSHHIDCHLESNWDFICKKQDRGNDFSVNGCSIVASRGKLLMGVQNHPAISAKESRSFGPFRVMPNEDHISKKLPSEVERPRIMLMNIADDIKKERLTKIIEELGGVVTSEGSASTHIITGKVRRTLNFCVALCSGAWIISPSWLKECFRQGRFVDELPFILKDEEYELRYKSELKDAVQRAKAWPRTLLKGFDICLAIHAQPPVDMLSAIAKSGGGNVLNGLDEVDEPSKTIFVACEEDMEEALVATNRGLLTFNSDWFMNCVMRQELDLEAPKFAESL</sequence>
<feature type="compositionally biased region" description="Basic and acidic residues" evidence="4">
    <location>
        <begin position="63"/>
        <end position="83"/>
    </location>
</feature>
<feature type="domain" description="N-acetyltransferase" evidence="6">
    <location>
        <begin position="98"/>
        <end position="251"/>
    </location>
</feature>
<proteinExistence type="predicted"/>
<evidence type="ECO:0000313" key="8">
    <source>
        <dbReference type="Proteomes" id="UP001141806"/>
    </source>
</evidence>
<comment type="subcellular location">
    <subcellularLocation>
        <location evidence="1">Nucleus</location>
    </subcellularLocation>
</comment>
<dbReference type="Gene3D" id="3.40.50.10190">
    <property type="entry name" value="BRCT domain"/>
    <property type="match status" value="2"/>
</dbReference>
<dbReference type="Pfam" id="PF16589">
    <property type="entry name" value="BRCT_2"/>
    <property type="match status" value="1"/>
</dbReference>
<dbReference type="SUPFAM" id="SSF52113">
    <property type="entry name" value="BRCT domain"/>
    <property type="match status" value="2"/>
</dbReference>
<evidence type="ECO:0000256" key="4">
    <source>
        <dbReference type="SAM" id="MobiDB-lite"/>
    </source>
</evidence>
<dbReference type="SUPFAM" id="SSF55729">
    <property type="entry name" value="Acyl-CoA N-acyltransferases (Nat)"/>
    <property type="match status" value="1"/>
</dbReference>
<keyword evidence="2" id="KW-0227">DNA damage</keyword>
<name>A0A9Q0R1R0_9MAGN</name>
<dbReference type="PROSITE" id="PS50172">
    <property type="entry name" value="BRCT"/>
    <property type="match status" value="2"/>
</dbReference>
<dbReference type="PROSITE" id="PS51186">
    <property type="entry name" value="GNAT"/>
    <property type="match status" value="1"/>
</dbReference>
<feature type="domain" description="BRCT" evidence="5">
    <location>
        <begin position="496"/>
        <end position="575"/>
    </location>
</feature>
<organism evidence="7 8">
    <name type="scientific">Protea cynaroides</name>
    <dbReference type="NCBI Taxonomy" id="273540"/>
    <lineage>
        <taxon>Eukaryota</taxon>
        <taxon>Viridiplantae</taxon>
        <taxon>Streptophyta</taxon>
        <taxon>Embryophyta</taxon>
        <taxon>Tracheophyta</taxon>
        <taxon>Spermatophyta</taxon>
        <taxon>Magnoliopsida</taxon>
        <taxon>Proteales</taxon>
        <taxon>Proteaceae</taxon>
        <taxon>Protea</taxon>
    </lineage>
</organism>
<evidence type="ECO:0000259" key="6">
    <source>
        <dbReference type="PROSITE" id="PS51186"/>
    </source>
</evidence>
<dbReference type="Gene3D" id="3.40.630.30">
    <property type="match status" value="1"/>
</dbReference>
<dbReference type="EMBL" id="JAMYWD010000002">
    <property type="protein sequence ID" value="KAJ4980143.1"/>
    <property type="molecule type" value="Genomic_DNA"/>
</dbReference>
<dbReference type="GO" id="GO:0006974">
    <property type="term" value="P:DNA damage response"/>
    <property type="evidence" value="ECO:0007669"/>
    <property type="project" value="UniProtKB-KW"/>
</dbReference>
<evidence type="ECO:0000256" key="1">
    <source>
        <dbReference type="ARBA" id="ARBA00004123"/>
    </source>
</evidence>
<feature type="region of interest" description="Disordered" evidence="4">
    <location>
        <begin position="60"/>
        <end position="83"/>
    </location>
</feature>
<protein>
    <submittedName>
        <fullName evidence="7">Uncharacterized protein</fullName>
    </submittedName>
</protein>
<dbReference type="OrthoDB" id="342264at2759"/>
<gene>
    <name evidence="7" type="ORF">NE237_010923</name>
</gene>
<comment type="caution">
    <text evidence="7">The sequence shown here is derived from an EMBL/GenBank/DDBJ whole genome shotgun (WGS) entry which is preliminary data.</text>
</comment>
<dbReference type="InterPro" id="IPR016181">
    <property type="entry name" value="Acyl_CoA_acyltransferase"/>
</dbReference>
<dbReference type="InterPro" id="IPR036420">
    <property type="entry name" value="BRCT_dom_sf"/>
</dbReference>
<keyword evidence="8" id="KW-1185">Reference proteome</keyword>
<evidence type="ECO:0000259" key="5">
    <source>
        <dbReference type="PROSITE" id="PS50172"/>
    </source>
</evidence>
<evidence type="ECO:0000256" key="2">
    <source>
        <dbReference type="ARBA" id="ARBA00022763"/>
    </source>
</evidence>
<dbReference type="CDD" id="cd18432">
    <property type="entry name" value="BRCT_PAXIP1_rpt6_like"/>
    <property type="match status" value="1"/>
</dbReference>
<dbReference type="InterPro" id="IPR051579">
    <property type="entry name" value="DDR_Transcriptional_Reg"/>
</dbReference>
<dbReference type="Proteomes" id="UP001141806">
    <property type="component" value="Unassembled WGS sequence"/>
</dbReference>
<reference evidence="7" key="1">
    <citation type="journal article" date="2023" name="Plant J.">
        <title>The genome of the king protea, Protea cynaroides.</title>
        <authorList>
            <person name="Chang J."/>
            <person name="Duong T.A."/>
            <person name="Schoeman C."/>
            <person name="Ma X."/>
            <person name="Roodt D."/>
            <person name="Barker N."/>
            <person name="Li Z."/>
            <person name="Van de Peer Y."/>
            <person name="Mizrachi E."/>
        </authorList>
    </citation>
    <scope>NUCLEOTIDE SEQUENCE</scope>
    <source>
        <tissue evidence="7">Young leaves</tissue>
    </source>
</reference>
<accession>A0A9Q0R1R0</accession>
<feature type="domain" description="BRCT" evidence="5">
    <location>
        <begin position="598"/>
        <end position="682"/>
    </location>
</feature>
<keyword evidence="3" id="KW-0539">Nucleus</keyword>
<dbReference type="InterPro" id="IPR000182">
    <property type="entry name" value="GNAT_dom"/>
</dbReference>
<dbReference type="InterPro" id="IPR001357">
    <property type="entry name" value="BRCT_dom"/>
</dbReference>